<dbReference type="InterPro" id="IPR013840">
    <property type="entry name" value="DNAligase_N"/>
</dbReference>
<evidence type="ECO:0000256" key="14">
    <source>
        <dbReference type="ARBA" id="ARBA00060881"/>
    </source>
</evidence>
<keyword evidence="5 15" id="KW-0235">DNA replication</keyword>
<dbReference type="Gene3D" id="3.30.470.30">
    <property type="entry name" value="DNA ligase/mRNA capping enzyme"/>
    <property type="match status" value="1"/>
</dbReference>
<keyword evidence="9 15" id="KW-0460">Magnesium</keyword>
<dbReference type="SUPFAM" id="SSF47781">
    <property type="entry name" value="RuvA domain 2-like"/>
    <property type="match status" value="1"/>
</dbReference>
<comment type="caution">
    <text evidence="15">Lacks conserved residue(s) required for the propagation of feature annotation.</text>
</comment>
<feature type="binding site" evidence="15">
    <location>
        <begin position="39"/>
        <end position="43"/>
    </location>
    <ligand>
        <name>NAD(+)</name>
        <dbReference type="ChEBI" id="CHEBI:57540"/>
    </ligand>
</feature>
<feature type="binding site" evidence="15">
    <location>
        <position position="441"/>
    </location>
    <ligand>
        <name>Zn(2+)</name>
        <dbReference type="ChEBI" id="CHEBI:29105"/>
    </ligand>
</feature>
<comment type="similarity">
    <text evidence="14 15">Belongs to the NAD-dependent DNA ligase family. LigA subfamily.</text>
</comment>
<dbReference type="GO" id="GO:0005829">
    <property type="term" value="C:cytosol"/>
    <property type="evidence" value="ECO:0007669"/>
    <property type="project" value="TreeGrafter"/>
</dbReference>
<dbReference type="PROSITE" id="PS01055">
    <property type="entry name" value="DNA_LIGASE_N1"/>
    <property type="match status" value="1"/>
</dbReference>
<feature type="binding site" evidence="15">
    <location>
        <position position="145"/>
    </location>
    <ligand>
        <name>NAD(+)</name>
        <dbReference type="ChEBI" id="CHEBI:57540"/>
    </ligand>
</feature>
<name>A0A5E8A4P7_9SPHN</name>
<dbReference type="GO" id="GO:0046872">
    <property type="term" value="F:metal ion binding"/>
    <property type="evidence" value="ECO:0007669"/>
    <property type="project" value="UniProtKB-KW"/>
</dbReference>
<evidence type="ECO:0000256" key="16">
    <source>
        <dbReference type="RuleBase" id="RU000618"/>
    </source>
</evidence>
<comment type="catalytic activity">
    <reaction evidence="13 15 16">
        <text>NAD(+) + (deoxyribonucleotide)n-3'-hydroxyl + 5'-phospho-(deoxyribonucleotide)m = (deoxyribonucleotide)n+m + AMP + beta-nicotinamide D-nucleotide.</text>
        <dbReference type="EC" id="6.5.1.2"/>
    </reaction>
</comment>
<dbReference type="PROSITE" id="PS50172">
    <property type="entry name" value="BRCT"/>
    <property type="match status" value="1"/>
</dbReference>
<dbReference type="InterPro" id="IPR041663">
    <property type="entry name" value="DisA/LigA_HHH"/>
</dbReference>
<keyword evidence="12 15" id="KW-0464">Manganese</keyword>
<dbReference type="InterPro" id="IPR018239">
    <property type="entry name" value="DNA_ligase_AS"/>
</dbReference>
<dbReference type="SUPFAM" id="SSF56091">
    <property type="entry name" value="DNA ligase/mRNA capping enzyme, catalytic domain"/>
    <property type="match status" value="1"/>
</dbReference>
<feature type="binding site" evidence="15">
    <location>
        <begin position="88"/>
        <end position="89"/>
    </location>
    <ligand>
        <name>NAD(+)</name>
        <dbReference type="ChEBI" id="CHEBI:57540"/>
    </ligand>
</feature>
<dbReference type="Gene3D" id="6.20.10.30">
    <property type="match status" value="1"/>
</dbReference>
<evidence type="ECO:0000256" key="4">
    <source>
        <dbReference type="ARBA" id="ARBA00022598"/>
    </source>
</evidence>
<evidence type="ECO:0000256" key="15">
    <source>
        <dbReference type="HAMAP-Rule" id="MF_01588"/>
    </source>
</evidence>
<dbReference type="Gene3D" id="1.10.150.20">
    <property type="entry name" value="5' to 3' exonuclease, C-terminal subdomain"/>
    <property type="match status" value="2"/>
</dbReference>
<dbReference type="GO" id="GO:0006260">
    <property type="term" value="P:DNA replication"/>
    <property type="evidence" value="ECO:0007669"/>
    <property type="project" value="UniProtKB-KW"/>
</dbReference>
<dbReference type="Pfam" id="PF01653">
    <property type="entry name" value="DNA_ligase_aden"/>
    <property type="match status" value="1"/>
</dbReference>
<dbReference type="SUPFAM" id="SSF52113">
    <property type="entry name" value="BRCT domain"/>
    <property type="match status" value="1"/>
</dbReference>
<dbReference type="InterPro" id="IPR036420">
    <property type="entry name" value="BRCT_dom_sf"/>
</dbReference>
<dbReference type="PIRSF" id="PIRSF001604">
    <property type="entry name" value="LigA"/>
    <property type="match status" value="1"/>
</dbReference>
<dbReference type="HAMAP" id="MF_01588">
    <property type="entry name" value="DNA_ligase_A"/>
    <property type="match status" value="1"/>
</dbReference>
<dbReference type="PANTHER" id="PTHR23389:SF9">
    <property type="entry name" value="DNA LIGASE"/>
    <property type="match status" value="1"/>
</dbReference>
<keyword evidence="10 15" id="KW-0520">NAD</keyword>
<dbReference type="NCBIfam" id="NF005932">
    <property type="entry name" value="PRK07956.1"/>
    <property type="match status" value="1"/>
</dbReference>
<keyword evidence="7 15" id="KW-0227">DNA damage</keyword>
<dbReference type="InterPro" id="IPR001679">
    <property type="entry name" value="DNA_ligase"/>
</dbReference>
<dbReference type="InterPro" id="IPR001357">
    <property type="entry name" value="BRCT_dom"/>
</dbReference>
<keyword evidence="11 15" id="KW-0234">DNA repair</keyword>
<dbReference type="InterPro" id="IPR004149">
    <property type="entry name" value="Znf_DNAligase_C4"/>
</dbReference>
<comment type="function">
    <text evidence="1 15">DNA ligase that catalyzes the formation of phosphodiester linkages between 5'-phosphoryl and 3'-hydroxyl groups in double-stranded DNA using NAD as a coenzyme and as the energy source for the reaction. It is essential for DNA replication and repair of damaged DNA.</text>
</comment>
<feature type="active site" description="N6-AMP-lysine intermediate" evidence="15">
    <location>
        <position position="124"/>
    </location>
</feature>
<dbReference type="InterPro" id="IPR012340">
    <property type="entry name" value="NA-bd_OB-fold"/>
</dbReference>
<evidence type="ECO:0000256" key="3">
    <source>
        <dbReference type="ARBA" id="ARBA00013308"/>
    </source>
</evidence>
<dbReference type="Pfam" id="PF00533">
    <property type="entry name" value="BRCT"/>
    <property type="match status" value="1"/>
</dbReference>
<feature type="domain" description="BRCT" evidence="18">
    <location>
        <begin position="647"/>
        <end position="719"/>
    </location>
</feature>
<evidence type="ECO:0000313" key="19">
    <source>
        <dbReference type="EMBL" id="VVT26255.1"/>
    </source>
</evidence>
<evidence type="ECO:0000256" key="11">
    <source>
        <dbReference type="ARBA" id="ARBA00023204"/>
    </source>
</evidence>
<dbReference type="PANTHER" id="PTHR23389">
    <property type="entry name" value="CHROMOSOME TRANSMISSION FIDELITY FACTOR 18"/>
    <property type="match status" value="1"/>
</dbReference>
<dbReference type="InterPro" id="IPR010994">
    <property type="entry name" value="RuvA_2-like"/>
</dbReference>
<evidence type="ECO:0000256" key="8">
    <source>
        <dbReference type="ARBA" id="ARBA00022833"/>
    </source>
</evidence>
<feature type="binding site" evidence="15">
    <location>
        <position position="200"/>
    </location>
    <ligand>
        <name>NAD(+)</name>
        <dbReference type="ChEBI" id="CHEBI:57540"/>
    </ligand>
</feature>
<evidence type="ECO:0000256" key="5">
    <source>
        <dbReference type="ARBA" id="ARBA00022705"/>
    </source>
</evidence>
<keyword evidence="4 15" id="KW-0436">Ligase</keyword>
<feature type="binding site" evidence="15">
    <location>
        <position position="322"/>
    </location>
    <ligand>
        <name>NAD(+)</name>
        <dbReference type="ChEBI" id="CHEBI:57540"/>
    </ligand>
</feature>
<dbReference type="EMBL" id="CABVLI010000044">
    <property type="protein sequence ID" value="VVT26255.1"/>
    <property type="molecule type" value="Genomic_DNA"/>
</dbReference>
<dbReference type="Gene3D" id="2.40.50.140">
    <property type="entry name" value="Nucleic acid-binding proteins"/>
    <property type="match status" value="1"/>
</dbReference>
<gene>
    <name evidence="15 19" type="primary">ligA</name>
    <name evidence="19" type="ORF">SPHINGO391_490120</name>
</gene>
<evidence type="ECO:0000256" key="6">
    <source>
        <dbReference type="ARBA" id="ARBA00022723"/>
    </source>
</evidence>
<evidence type="ECO:0000256" key="13">
    <source>
        <dbReference type="ARBA" id="ARBA00034005"/>
    </source>
</evidence>
<sequence length="727" mass="78416">MPDLPATETEAATELEALAAQIAYHNARYHTDDAPEISDAEYDALVRRNAAIETAFPAAVRADSPSRTVGAAPAGHLAKVAHAKAMMSLDNAFADEEVEEFVARVRRFLKLADDAPVALTAEPKIDGLSCSLRYEDGRLVQALTRGDGQVGEDVTANVRTIADIPQTLFPREGGGPDWAPAFAGEHERESIPAVFEVRGEVYMAKDDFAALNARLLAEAEETGKDARQFANPRNAAAGSLRQKDASVTASRTLRFLAHGWGEASVVPGETQAEVVDTLRGWGFPIAEGFARVEGTAAALDVYRTIEAERADLPFDIDGVVYKVDRLDWQARLGQVAKAPRWAIAHKFPAERAQTLLERIDIQVGRTGAMTPVARLSPVTVGGVVVTNATLHNADEIERLGVRPGDRVLVQRAGDVIPQIVENLTPDAERAAYVFPHSCPECGSAAEREEGEVVYRCTGGLICPAQRVERLIHFASRHAFDIGGLGQTLIEAFFRDGLIESPADIFRLTEEQLAARKKDGRVWAAKVIAAIETKRTIPLDRFLFSLGIRHVGEITARDLARRYVSAKALGSVLRHAVFLRSQIEPVIGEPERKFVLRRDKLLVGAIETAGIGPEVASALVGFCAEPHNRRVVFDLLREVKPADVVHETRESPVTGQILVFTGSLETLSRDEAKAQAEALGARVAASVSSKTGLVIAGPGAGSKLKKATDLGIRVITEAEWAEIVAAAG</sequence>
<evidence type="ECO:0000256" key="7">
    <source>
        <dbReference type="ARBA" id="ARBA00022763"/>
    </source>
</evidence>
<dbReference type="GO" id="GO:0003911">
    <property type="term" value="F:DNA ligase (NAD+) activity"/>
    <property type="evidence" value="ECO:0007669"/>
    <property type="project" value="UniProtKB-UniRule"/>
</dbReference>
<keyword evidence="8 15" id="KW-0862">Zinc</keyword>
<dbReference type="SMART" id="SM00532">
    <property type="entry name" value="LIGANc"/>
    <property type="match status" value="1"/>
</dbReference>
<dbReference type="Pfam" id="PF12826">
    <property type="entry name" value="HHH_2"/>
    <property type="match status" value="1"/>
</dbReference>
<dbReference type="EC" id="6.5.1.2" evidence="2 15"/>
<organism evidence="19 20">
    <name type="scientific">Sphingomonas aurantiaca</name>
    <dbReference type="NCBI Taxonomy" id="185949"/>
    <lineage>
        <taxon>Bacteria</taxon>
        <taxon>Pseudomonadati</taxon>
        <taxon>Pseudomonadota</taxon>
        <taxon>Alphaproteobacteria</taxon>
        <taxon>Sphingomonadales</taxon>
        <taxon>Sphingomonadaceae</taxon>
        <taxon>Sphingomonas</taxon>
    </lineage>
</organism>
<evidence type="ECO:0000256" key="12">
    <source>
        <dbReference type="ARBA" id="ARBA00023211"/>
    </source>
</evidence>
<dbReference type="CDD" id="cd00114">
    <property type="entry name" value="LIGANc"/>
    <property type="match status" value="1"/>
</dbReference>
<evidence type="ECO:0000256" key="10">
    <source>
        <dbReference type="ARBA" id="ARBA00023027"/>
    </source>
</evidence>
<dbReference type="FunFam" id="2.40.50.140:FF:000012">
    <property type="entry name" value="DNA ligase"/>
    <property type="match status" value="1"/>
</dbReference>
<evidence type="ECO:0000256" key="1">
    <source>
        <dbReference type="ARBA" id="ARBA00004067"/>
    </source>
</evidence>
<feature type="binding site" evidence="15">
    <location>
        <position position="462"/>
    </location>
    <ligand>
        <name>Zn(2+)</name>
        <dbReference type="ChEBI" id="CHEBI:29105"/>
    </ligand>
</feature>
<dbReference type="SUPFAM" id="SSF50249">
    <property type="entry name" value="Nucleic acid-binding proteins"/>
    <property type="match status" value="1"/>
</dbReference>
<evidence type="ECO:0000256" key="2">
    <source>
        <dbReference type="ARBA" id="ARBA00012722"/>
    </source>
</evidence>
<keyword evidence="6 15" id="KW-0479">Metal-binding</keyword>
<protein>
    <recommendedName>
        <fullName evidence="3 15">DNA ligase</fullName>
        <ecNumber evidence="2 15">6.5.1.2</ecNumber>
    </recommendedName>
    <alternativeName>
        <fullName evidence="15">Polydeoxyribonucleotide synthase [NAD(+)]</fullName>
    </alternativeName>
</protein>
<reference evidence="19 20" key="1">
    <citation type="submission" date="2019-09" db="EMBL/GenBank/DDBJ databases">
        <authorList>
            <person name="Dittami M. S."/>
        </authorList>
    </citation>
    <scope>NUCLEOTIDE SEQUENCE [LARGE SCALE GENOMIC DNA]</scope>
    <source>
        <strain evidence="19">SPHINGO391</strain>
    </source>
</reference>
<evidence type="ECO:0000256" key="9">
    <source>
        <dbReference type="ARBA" id="ARBA00022842"/>
    </source>
</evidence>
<feature type="region of interest" description="Disordered" evidence="17">
    <location>
        <begin position="223"/>
        <end position="243"/>
    </location>
</feature>
<comment type="cofactor">
    <cofactor evidence="15">
        <name>Mg(2+)</name>
        <dbReference type="ChEBI" id="CHEBI:18420"/>
    </cofactor>
    <cofactor evidence="15">
        <name>Mn(2+)</name>
        <dbReference type="ChEBI" id="CHEBI:29035"/>
    </cofactor>
</comment>
<dbReference type="Pfam" id="PF03120">
    <property type="entry name" value="OB_DNA_ligase"/>
    <property type="match status" value="1"/>
</dbReference>
<dbReference type="SMART" id="SM00292">
    <property type="entry name" value="BRCT"/>
    <property type="match status" value="1"/>
</dbReference>
<dbReference type="Proteomes" id="UP000326857">
    <property type="component" value="Unassembled WGS sequence"/>
</dbReference>
<evidence type="ECO:0000256" key="17">
    <source>
        <dbReference type="SAM" id="MobiDB-lite"/>
    </source>
</evidence>
<dbReference type="RefSeq" id="WP_151991671.1">
    <property type="nucleotide sequence ID" value="NZ_LR701528.1"/>
</dbReference>
<dbReference type="AlphaFoldDB" id="A0A5E8A4P7"/>
<feature type="binding site" evidence="15">
    <location>
        <position position="122"/>
    </location>
    <ligand>
        <name>NAD(+)</name>
        <dbReference type="ChEBI" id="CHEBI:57540"/>
    </ligand>
</feature>
<dbReference type="InterPro" id="IPR004150">
    <property type="entry name" value="NAD_DNA_ligase_OB"/>
</dbReference>
<dbReference type="CDD" id="cd17748">
    <property type="entry name" value="BRCT_DNA_ligase_like"/>
    <property type="match status" value="1"/>
</dbReference>
<dbReference type="InterPro" id="IPR013839">
    <property type="entry name" value="DNAligase_adenylation"/>
</dbReference>
<evidence type="ECO:0000259" key="18">
    <source>
        <dbReference type="PROSITE" id="PS50172"/>
    </source>
</evidence>
<dbReference type="Pfam" id="PF03119">
    <property type="entry name" value="DNA_ligase_ZBD"/>
    <property type="match status" value="1"/>
</dbReference>
<feature type="binding site" evidence="15">
    <location>
        <position position="438"/>
    </location>
    <ligand>
        <name>Zn(2+)</name>
        <dbReference type="ChEBI" id="CHEBI:29105"/>
    </ligand>
</feature>
<dbReference type="PROSITE" id="PS01056">
    <property type="entry name" value="DNA_LIGASE_N2"/>
    <property type="match status" value="1"/>
</dbReference>
<accession>A0A5E8A4P7</accession>
<dbReference type="InterPro" id="IPR033136">
    <property type="entry name" value="DNA_ligase_CS"/>
</dbReference>
<dbReference type="NCBIfam" id="TIGR00575">
    <property type="entry name" value="dnlj"/>
    <property type="match status" value="1"/>
</dbReference>
<evidence type="ECO:0000313" key="20">
    <source>
        <dbReference type="Proteomes" id="UP000326857"/>
    </source>
</evidence>
<dbReference type="GO" id="GO:0006281">
    <property type="term" value="P:DNA repair"/>
    <property type="evidence" value="ECO:0007669"/>
    <property type="project" value="UniProtKB-KW"/>
</dbReference>
<dbReference type="Gene3D" id="3.40.50.10190">
    <property type="entry name" value="BRCT domain"/>
    <property type="match status" value="1"/>
</dbReference>
<feature type="binding site" evidence="15">
    <location>
        <position position="346"/>
    </location>
    <ligand>
        <name>NAD(+)</name>
        <dbReference type="ChEBI" id="CHEBI:57540"/>
    </ligand>
</feature>
<proteinExistence type="inferred from homology"/>
<dbReference type="Gene3D" id="1.10.287.610">
    <property type="entry name" value="Helix hairpin bin"/>
    <property type="match status" value="1"/>
</dbReference>